<dbReference type="CDD" id="cd10032">
    <property type="entry name" value="UDG-F6_HDG"/>
    <property type="match status" value="1"/>
</dbReference>
<dbReference type="NCBIfam" id="TIGR04274">
    <property type="entry name" value="hypoxanDNAglyco"/>
    <property type="match status" value="1"/>
</dbReference>
<sequence length="165" mass="18520">MPQEITHTFDPVYDQASKILILGTMPSPKSRKNGFYYGNPQNRFWPVLAEVLSDELPVNNEEKQKFLHKHHIALWDVVHSCSIEGASDGSIRNPVPNDITRVLKAAPIGAVFTTGKKAEELYKRYCLPQTGVQAIYLPSTSPANTGRFPFAELVSAYRCILLYLN</sequence>
<accession>A0A1H0D881</accession>
<name>A0A1H0D881_9FIRM</name>
<dbReference type="OrthoDB" id="9799921at2"/>
<dbReference type="RefSeq" id="WP_092641548.1">
    <property type="nucleotide sequence ID" value="NZ_FNID01000027.1"/>
</dbReference>
<dbReference type="InterPro" id="IPR026353">
    <property type="entry name" value="Hypoxan-DNA_Glyclase"/>
</dbReference>
<evidence type="ECO:0000313" key="3">
    <source>
        <dbReference type="Proteomes" id="UP000199182"/>
    </source>
</evidence>
<organism evidence="2 3">
    <name type="scientific">Acetanaerobacterium elongatum</name>
    <dbReference type="NCBI Taxonomy" id="258515"/>
    <lineage>
        <taxon>Bacteria</taxon>
        <taxon>Bacillati</taxon>
        <taxon>Bacillota</taxon>
        <taxon>Clostridia</taxon>
        <taxon>Eubacteriales</taxon>
        <taxon>Oscillospiraceae</taxon>
        <taxon>Acetanaerobacterium</taxon>
    </lineage>
</organism>
<dbReference type="EMBL" id="FNID01000027">
    <property type="protein sequence ID" value="SDN66414.1"/>
    <property type="molecule type" value="Genomic_DNA"/>
</dbReference>
<gene>
    <name evidence="2" type="ORF">SAMN05192585_12718</name>
</gene>
<dbReference type="InterPro" id="IPR005122">
    <property type="entry name" value="Uracil-DNA_glycosylase-like"/>
</dbReference>
<dbReference type="SUPFAM" id="SSF52141">
    <property type="entry name" value="Uracil-DNA glycosylase-like"/>
    <property type="match status" value="1"/>
</dbReference>
<evidence type="ECO:0000259" key="1">
    <source>
        <dbReference type="SMART" id="SM00986"/>
    </source>
</evidence>
<dbReference type="STRING" id="258515.SAMN05192585_12718"/>
<keyword evidence="3" id="KW-1185">Reference proteome</keyword>
<dbReference type="AlphaFoldDB" id="A0A1H0D881"/>
<dbReference type="SMART" id="SM00987">
    <property type="entry name" value="UreE_C"/>
    <property type="match status" value="1"/>
</dbReference>
<reference evidence="2 3" key="1">
    <citation type="submission" date="2016-10" db="EMBL/GenBank/DDBJ databases">
        <authorList>
            <person name="de Groot N.N."/>
        </authorList>
    </citation>
    <scope>NUCLEOTIDE SEQUENCE [LARGE SCALE GENOMIC DNA]</scope>
    <source>
        <strain evidence="2 3">CGMCC 1.5012</strain>
    </source>
</reference>
<dbReference type="Proteomes" id="UP000199182">
    <property type="component" value="Unassembled WGS sequence"/>
</dbReference>
<protein>
    <submittedName>
        <fullName evidence="2">G/U mismatch-specific uracil-DNA glycosylase</fullName>
    </submittedName>
</protein>
<feature type="domain" description="Uracil-DNA glycosylase-like" evidence="1">
    <location>
        <begin position="10"/>
        <end position="158"/>
    </location>
</feature>
<evidence type="ECO:0000313" key="2">
    <source>
        <dbReference type="EMBL" id="SDN66414.1"/>
    </source>
</evidence>
<dbReference type="Gene3D" id="3.40.470.10">
    <property type="entry name" value="Uracil-DNA glycosylase-like domain"/>
    <property type="match status" value="1"/>
</dbReference>
<dbReference type="InterPro" id="IPR036895">
    <property type="entry name" value="Uracil-DNA_glycosylase-like_sf"/>
</dbReference>
<dbReference type="SMART" id="SM00986">
    <property type="entry name" value="UDG"/>
    <property type="match status" value="1"/>
</dbReference>
<dbReference type="Pfam" id="PF03167">
    <property type="entry name" value="UDG"/>
    <property type="match status" value="1"/>
</dbReference>
<proteinExistence type="predicted"/>